<evidence type="ECO:0000313" key="2">
    <source>
        <dbReference type="EMBL" id="KJZ72672.1"/>
    </source>
</evidence>
<feature type="compositionally biased region" description="Basic and acidic residues" evidence="1">
    <location>
        <begin position="56"/>
        <end position="80"/>
    </location>
</feature>
<feature type="compositionally biased region" description="Polar residues" evidence="1">
    <location>
        <begin position="88"/>
        <end position="97"/>
    </location>
</feature>
<evidence type="ECO:0000256" key="1">
    <source>
        <dbReference type="SAM" id="MobiDB-lite"/>
    </source>
</evidence>
<proteinExistence type="predicted"/>
<feature type="region of interest" description="Disordered" evidence="1">
    <location>
        <begin position="1"/>
        <end position="104"/>
    </location>
</feature>
<dbReference type="Proteomes" id="UP000054481">
    <property type="component" value="Unassembled WGS sequence"/>
</dbReference>
<evidence type="ECO:0000313" key="3">
    <source>
        <dbReference type="Proteomes" id="UP000054481"/>
    </source>
</evidence>
<accession>A0A0F7ZYL3</accession>
<gene>
    <name evidence="2" type="ORF">HIM_07864</name>
</gene>
<dbReference type="AlphaFoldDB" id="A0A0F7ZYL3"/>
<dbReference type="EMBL" id="KQ030543">
    <property type="protein sequence ID" value="KJZ72672.1"/>
    <property type="molecule type" value="Genomic_DNA"/>
</dbReference>
<feature type="compositionally biased region" description="Basic and acidic residues" evidence="1">
    <location>
        <begin position="10"/>
        <end position="22"/>
    </location>
</feature>
<feature type="compositionally biased region" description="Basic and acidic residues" evidence="1">
    <location>
        <begin position="34"/>
        <end position="48"/>
    </location>
</feature>
<reference evidence="2 3" key="1">
    <citation type="journal article" date="2014" name="Genome Biol. Evol.">
        <title>Comparative genomics and transcriptomics analyses reveal divergent lifestyle features of nematode endoparasitic fungus Hirsutella minnesotensis.</title>
        <authorList>
            <person name="Lai Y."/>
            <person name="Liu K."/>
            <person name="Zhang X."/>
            <person name="Zhang X."/>
            <person name="Li K."/>
            <person name="Wang N."/>
            <person name="Shu C."/>
            <person name="Wu Y."/>
            <person name="Wang C."/>
            <person name="Bushley K.E."/>
            <person name="Xiang M."/>
            <person name="Liu X."/>
        </authorList>
    </citation>
    <scope>NUCLEOTIDE SEQUENCE [LARGE SCALE GENOMIC DNA]</scope>
    <source>
        <strain evidence="2 3">3608</strain>
    </source>
</reference>
<protein>
    <submittedName>
        <fullName evidence="2">Uncharacterized protein</fullName>
    </submittedName>
</protein>
<organism evidence="2 3">
    <name type="scientific">Hirsutella minnesotensis 3608</name>
    <dbReference type="NCBI Taxonomy" id="1043627"/>
    <lineage>
        <taxon>Eukaryota</taxon>
        <taxon>Fungi</taxon>
        <taxon>Dikarya</taxon>
        <taxon>Ascomycota</taxon>
        <taxon>Pezizomycotina</taxon>
        <taxon>Sordariomycetes</taxon>
        <taxon>Hypocreomycetidae</taxon>
        <taxon>Hypocreales</taxon>
        <taxon>Ophiocordycipitaceae</taxon>
        <taxon>Hirsutella</taxon>
    </lineage>
</organism>
<sequence length="104" mass="11258">MSDYENGGQDNRDDGQDPRALQERPAPVLVVPKRGSERGAERQDKDNAISDLVPGFERHGPGKDGKDGDEEHGAARRDVSIGKLNHVPSASNRTPQLRTAFGSV</sequence>
<keyword evidence="3" id="KW-1185">Reference proteome</keyword>
<name>A0A0F7ZYL3_9HYPO</name>